<accession>A0ABN3CWK8</accession>
<sequence>MEALSRVLAPLPADLPATVLVALHQDPANPAGRLMAILARRSAIPSS</sequence>
<name>A0ABN3CWK8_9ACTN</name>
<proteinExistence type="predicted"/>
<reference evidence="1 2" key="1">
    <citation type="journal article" date="2019" name="Int. J. Syst. Evol. Microbiol.">
        <title>The Global Catalogue of Microorganisms (GCM) 10K type strain sequencing project: providing services to taxonomists for standard genome sequencing and annotation.</title>
        <authorList>
            <consortium name="The Broad Institute Genomics Platform"/>
            <consortium name="The Broad Institute Genome Sequencing Center for Infectious Disease"/>
            <person name="Wu L."/>
            <person name="Ma J."/>
        </authorList>
    </citation>
    <scope>NUCLEOTIDE SEQUENCE [LARGE SCALE GENOMIC DNA]</scope>
    <source>
        <strain evidence="1 2">JCM 16114</strain>
    </source>
</reference>
<dbReference type="EMBL" id="BAAAQX010000035">
    <property type="protein sequence ID" value="GAA2213794.1"/>
    <property type="molecule type" value="Genomic_DNA"/>
</dbReference>
<gene>
    <name evidence="1" type="ORF">GCM10009850_092570</name>
</gene>
<organism evidence="1 2">
    <name type="scientific">Nonomuraea monospora</name>
    <dbReference type="NCBI Taxonomy" id="568818"/>
    <lineage>
        <taxon>Bacteria</taxon>
        <taxon>Bacillati</taxon>
        <taxon>Actinomycetota</taxon>
        <taxon>Actinomycetes</taxon>
        <taxon>Streptosporangiales</taxon>
        <taxon>Streptosporangiaceae</taxon>
        <taxon>Nonomuraea</taxon>
    </lineage>
</organism>
<evidence type="ECO:0000313" key="1">
    <source>
        <dbReference type="EMBL" id="GAA2213794.1"/>
    </source>
</evidence>
<protein>
    <submittedName>
        <fullName evidence="1">Uncharacterized protein</fullName>
    </submittedName>
</protein>
<dbReference type="Proteomes" id="UP001499843">
    <property type="component" value="Unassembled WGS sequence"/>
</dbReference>
<evidence type="ECO:0000313" key="2">
    <source>
        <dbReference type="Proteomes" id="UP001499843"/>
    </source>
</evidence>
<keyword evidence="2" id="KW-1185">Reference proteome</keyword>
<comment type="caution">
    <text evidence="1">The sequence shown here is derived from an EMBL/GenBank/DDBJ whole genome shotgun (WGS) entry which is preliminary data.</text>
</comment>